<evidence type="ECO:0000313" key="9">
    <source>
        <dbReference type="EMBL" id="RFT06880.1"/>
    </source>
</evidence>
<dbReference type="InterPro" id="IPR000529">
    <property type="entry name" value="Ribosomal_bS6"/>
</dbReference>
<evidence type="ECO:0000313" key="10">
    <source>
        <dbReference type="Proteomes" id="UP000260649"/>
    </source>
</evidence>
<evidence type="ECO:0000256" key="8">
    <source>
        <dbReference type="HAMAP-Rule" id="MF_00360"/>
    </source>
</evidence>
<dbReference type="Pfam" id="PF01250">
    <property type="entry name" value="Ribosomal_S6"/>
    <property type="match status" value="1"/>
</dbReference>
<dbReference type="HAMAP" id="MF_00360">
    <property type="entry name" value="Ribosomal_bS6"/>
    <property type="match status" value="1"/>
</dbReference>
<dbReference type="PROSITE" id="PS01048">
    <property type="entry name" value="RIBOSOMAL_S6"/>
    <property type="match status" value="1"/>
</dbReference>
<evidence type="ECO:0000256" key="1">
    <source>
        <dbReference type="ARBA" id="ARBA00009512"/>
    </source>
</evidence>
<dbReference type="GO" id="GO:0005737">
    <property type="term" value="C:cytoplasm"/>
    <property type="evidence" value="ECO:0007669"/>
    <property type="project" value="UniProtKB-ARBA"/>
</dbReference>
<dbReference type="InterPro" id="IPR020815">
    <property type="entry name" value="Ribosomal_bS6_CS"/>
</dbReference>
<accession>A0A3E2B4D4</accession>
<name>A0A3E2B4D4_9FIRM</name>
<protein>
    <recommendedName>
        <fullName evidence="7 8">Small ribosomal subunit protein bS6</fullName>
    </recommendedName>
</protein>
<dbReference type="Proteomes" id="UP000260649">
    <property type="component" value="Unassembled WGS sequence"/>
</dbReference>
<sequence length="98" mass="10963">MAKVNANYEVVYIMDPALGEEAIAAMIEKFKTLVETQGTVAAIDDWGKRRLAYPINDLNEGHYVLMTFTAAPELPAELDRVLKITEGVMRSMIICKDE</sequence>
<evidence type="ECO:0000256" key="2">
    <source>
        <dbReference type="ARBA" id="ARBA00022730"/>
    </source>
</evidence>
<comment type="similarity">
    <text evidence="1 8">Belongs to the bacterial ribosomal protein bS6 family.</text>
</comment>
<keyword evidence="3 8" id="KW-0694">RNA-binding</keyword>
<dbReference type="GO" id="GO:0005840">
    <property type="term" value="C:ribosome"/>
    <property type="evidence" value="ECO:0007669"/>
    <property type="project" value="UniProtKB-KW"/>
</dbReference>
<reference evidence="9 10" key="1">
    <citation type="submission" date="2018-07" db="EMBL/GenBank/DDBJ databases">
        <title>GABA Modulating Bacteria of the Human Gut Microbiota.</title>
        <authorList>
            <person name="Strandwitz P."/>
            <person name="Kim K.H."/>
            <person name="Terekhova D."/>
            <person name="Liu J.K."/>
            <person name="Sharma A."/>
            <person name="Levering J."/>
            <person name="Mcdonald D."/>
            <person name="Dietrich D."/>
            <person name="Ramadhar T.R."/>
            <person name="Lekbua A."/>
            <person name="Mroue N."/>
            <person name="Liston C."/>
            <person name="Stewart E.J."/>
            <person name="Dubin M.J."/>
            <person name="Zengler K."/>
            <person name="Knight R."/>
            <person name="Gilbert J.A."/>
            <person name="Clardy J."/>
            <person name="Lewis K."/>
        </authorList>
    </citation>
    <scope>NUCLEOTIDE SEQUENCE [LARGE SCALE GENOMIC DNA]</scope>
    <source>
        <strain evidence="9 10">KLE1738</strain>
    </source>
</reference>
<dbReference type="InterPro" id="IPR014717">
    <property type="entry name" value="Transl_elong_EF1B/ribsomal_bS6"/>
</dbReference>
<dbReference type="EMBL" id="QQRQ01000006">
    <property type="protein sequence ID" value="RFT06880.1"/>
    <property type="molecule type" value="Genomic_DNA"/>
</dbReference>
<dbReference type="Gene3D" id="3.30.70.60">
    <property type="match status" value="1"/>
</dbReference>
<evidence type="ECO:0000256" key="4">
    <source>
        <dbReference type="ARBA" id="ARBA00022980"/>
    </source>
</evidence>
<dbReference type="OrthoDB" id="9812702at2"/>
<dbReference type="RefSeq" id="WP_021919049.1">
    <property type="nucleotide sequence ID" value="NZ_CAKXKJ010000006.1"/>
</dbReference>
<evidence type="ECO:0000256" key="6">
    <source>
        <dbReference type="ARBA" id="ARBA00035104"/>
    </source>
</evidence>
<evidence type="ECO:0000256" key="3">
    <source>
        <dbReference type="ARBA" id="ARBA00022884"/>
    </source>
</evidence>
<keyword evidence="5 8" id="KW-0687">Ribonucleoprotein</keyword>
<comment type="caution">
    <text evidence="9">The sequence shown here is derived from an EMBL/GenBank/DDBJ whole genome shotgun (WGS) entry which is preliminary data.</text>
</comment>
<evidence type="ECO:0000256" key="7">
    <source>
        <dbReference type="ARBA" id="ARBA00035294"/>
    </source>
</evidence>
<organism evidence="9 10">
    <name type="scientific">Evtepia gabavorous</name>
    <dbReference type="NCBI Taxonomy" id="2211183"/>
    <lineage>
        <taxon>Bacteria</taxon>
        <taxon>Bacillati</taxon>
        <taxon>Bacillota</taxon>
        <taxon>Clostridia</taxon>
        <taxon>Eubacteriales</taxon>
        <taxon>Evtepia</taxon>
    </lineage>
</organism>
<dbReference type="InterPro" id="IPR035980">
    <property type="entry name" value="Ribosomal_bS6_sf"/>
</dbReference>
<dbReference type="InterPro" id="IPR020814">
    <property type="entry name" value="Ribosomal_S6_plastid/chlpt"/>
</dbReference>
<evidence type="ECO:0000256" key="5">
    <source>
        <dbReference type="ARBA" id="ARBA00023274"/>
    </source>
</evidence>
<comment type="function">
    <text evidence="6 8">Binds together with bS18 to 16S ribosomal RNA.</text>
</comment>
<keyword evidence="4 8" id="KW-0689">Ribosomal protein</keyword>
<dbReference type="SUPFAM" id="SSF54995">
    <property type="entry name" value="Ribosomal protein S6"/>
    <property type="match status" value="1"/>
</dbReference>
<dbReference type="NCBIfam" id="TIGR00166">
    <property type="entry name" value="S6"/>
    <property type="match status" value="1"/>
</dbReference>
<keyword evidence="2 8" id="KW-0699">rRNA-binding</keyword>
<dbReference type="GeneID" id="97995163"/>
<dbReference type="GO" id="GO:1990904">
    <property type="term" value="C:ribonucleoprotein complex"/>
    <property type="evidence" value="ECO:0007669"/>
    <property type="project" value="UniProtKB-KW"/>
</dbReference>
<dbReference type="GO" id="GO:0070181">
    <property type="term" value="F:small ribosomal subunit rRNA binding"/>
    <property type="evidence" value="ECO:0007669"/>
    <property type="project" value="TreeGrafter"/>
</dbReference>
<dbReference type="CDD" id="cd00473">
    <property type="entry name" value="bS6"/>
    <property type="match status" value="1"/>
</dbReference>
<dbReference type="GO" id="GO:0003735">
    <property type="term" value="F:structural constituent of ribosome"/>
    <property type="evidence" value="ECO:0007669"/>
    <property type="project" value="InterPro"/>
</dbReference>
<gene>
    <name evidence="8" type="primary">rpsF</name>
    <name evidence="9" type="ORF">DV520_05360</name>
</gene>
<dbReference type="PANTHER" id="PTHR21011">
    <property type="entry name" value="MITOCHONDRIAL 28S RIBOSOMAL PROTEIN S6"/>
    <property type="match status" value="1"/>
</dbReference>
<proteinExistence type="inferred from homology"/>
<dbReference type="GO" id="GO:0006412">
    <property type="term" value="P:translation"/>
    <property type="evidence" value="ECO:0007669"/>
    <property type="project" value="UniProtKB-UniRule"/>
</dbReference>
<dbReference type="AlphaFoldDB" id="A0A3E2B4D4"/>
<keyword evidence="10" id="KW-1185">Reference proteome</keyword>
<dbReference type="PANTHER" id="PTHR21011:SF1">
    <property type="entry name" value="SMALL RIBOSOMAL SUBUNIT PROTEIN BS6M"/>
    <property type="match status" value="1"/>
</dbReference>